<dbReference type="CDD" id="cd20354">
    <property type="entry name" value="Rcat_RBR_RNF14"/>
    <property type="match status" value="1"/>
</dbReference>
<feature type="domain" description="RING-type" evidence="16">
    <location>
        <begin position="1"/>
        <end position="99"/>
    </location>
</feature>
<dbReference type="EMBL" id="UYSL01021538">
    <property type="protein sequence ID" value="VDL78516.1"/>
    <property type="molecule type" value="Genomic_DNA"/>
</dbReference>
<gene>
    <name evidence="17" type="ORF">NBR_LOCUS14922</name>
</gene>
<dbReference type="STRING" id="27835.A0A0N4YE30"/>
<keyword evidence="7" id="KW-0677">Repeat</keyword>
<reference evidence="19" key="1">
    <citation type="submission" date="2017-02" db="UniProtKB">
        <authorList>
            <consortium name="WormBaseParasite"/>
        </authorList>
    </citation>
    <scope>IDENTIFICATION</scope>
</reference>
<dbReference type="GO" id="GO:0016740">
    <property type="term" value="F:transferase activity"/>
    <property type="evidence" value="ECO:0007669"/>
    <property type="project" value="UniProtKB-KW"/>
</dbReference>
<dbReference type="InterPro" id="IPR047548">
    <property type="entry name" value="Rcat_RBR_RNF14"/>
</dbReference>
<evidence type="ECO:0000256" key="7">
    <source>
        <dbReference type="ARBA" id="ARBA00022737"/>
    </source>
</evidence>
<keyword evidence="10" id="KW-0862">Zinc</keyword>
<evidence type="ECO:0000256" key="14">
    <source>
        <dbReference type="ARBA" id="ARBA00023136"/>
    </source>
</evidence>
<evidence type="ECO:0000256" key="1">
    <source>
        <dbReference type="ARBA" id="ARBA00004167"/>
    </source>
</evidence>
<keyword evidence="9" id="KW-0833">Ubl conjugation pathway</keyword>
<keyword evidence="11" id="KW-0809">Transit peptide</keyword>
<dbReference type="PROSITE" id="PS51873">
    <property type="entry name" value="TRIAD"/>
    <property type="match status" value="1"/>
</dbReference>
<dbReference type="InterPro" id="IPR002867">
    <property type="entry name" value="IBR_dom"/>
</dbReference>
<evidence type="ECO:0000256" key="11">
    <source>
        <dbReference type="ARBA" id="ARBA00022946"/>
    </source>
</evidence>
<dbReference type="Proteomes" id="UP000271162">
    <property type="component" value="Unassembled WGS sequence"/>
</dbReference>
<evidence type="ECO:0000256" key="10">
    <source>
        <dbReference type="ARBA" id="ARBA00022833"/>
    </source>
</evidence>
<comment type="similarity">
    <text evidence="15">Belongs to the PET100 family.</text>
</comment>
<dbReference type="SMART" id="SM00647">
    <property type="entry name" value="IBR"/>
    <property type="match status" value="1"/>
</dbReference>
<evidence type="ECO:0000259" key="16">
    <source>
        <dbReference type="PROSITE" id="PS51873"/>
    </source>
</evidence>
<keyword evidence="8" id="KW-0863">Zinc-finger</keyword>
<dbReference type="Pfam" id="PF09803">
    <property type="entry name" value="Pet100"/>
    <property type="match status" value="1"/>
</dbReference>
<evidence type="ECO:0000256" key="4">
    <source>
        <dbReference type="ARBA" id="ARBA00022679"/>
    </source>
</evidence>
<dbReference type="PANTHER" id="PTHR33968">
    <property type="entry name" value="PROTEIN PET100 HOMOLOG, MITOCHONDRIAL"/>
    <property type="match status" value="1"/>
</dbReference>
<dbReference type="InterPro" id="IPR044066">
    <property type="entry name" value="TRIAD_supradom"/>
</dbReference>
<sequence>MIEEWNTSDQKGRVEMARRFGGLKNLENLIHIMMSEGWMDGNSKPCPRCRVRIEKDEGCNKMHCTKCDAMFCWLCERVLDKNNPYDHFNEDAGTCANRLFEGIAHSDSDDDEFVVQENWADLVQNDSDSDDDDYDYGEGDGYMGGWKLETGRFAMMVAFPVAAFWFFNQPALFKVFMKGYRVPDSREGDEAMAKFKEQILAQKRKDEYEAFLREQMAFEEARRIREKNGL</sequence>
<dbReference type="GO" id="GO:0051082">
    <property type="term" value="F:unfolded protein binding"/>
    <property type="evidence" value="ECO:0007669"/>
    <property type="project" value="TreeGrafter"/>
</dbReference>
<reference evidence="17 18" key="2">
    <citation type="submission" date="2018-11" db="EMBL/GenBank/DDBJ databases">
        <authorList>
            <consortium name="Pathogen Informatics"/>
        </authorList>
    </citation>
    <scope>NUCLEOTIDE SEQUENCE [LARGE SCALE GENOMIC DNA]</scope>
</reference>
<dbReference type="GO" id="GO:0033617">
    <property type="term" value="P:mitochondrial respiratory chain complex IV assembly"/>
    <property type="evidence" value="ECO:0007669"/>
    <property type="project" value="InterPro"/>
</dbReference>
<comment type="pathway">
    <text evidence="3">Protein modification; protein ubiquitination.</text>
</comment>
<evidence type="ECO:0000313" key="18">
    <source>
        <dbReference type="Proteomes" id="UP000271162"/>
    </source>
</evidence>
<evidence type="ECO:0000313" key="19">
    <source>
        <dbReference type="WBParaSite" id="NBR_0001492101-mRNA-1"/>
    </source>
</evidence>
<dbReference type="SUPFAM" id="SSF57850">
    <property type="entry name" value="RING/U-box"/>
    <property type="match status" value="1"/>
</dbReference>
<organism evidence="19">
    <name type="scientific">Nippostrongylus brasiliensis</name>
    <name type="common">Rat hookworm</name>
    <dbReference type="NCBI Taxonomy" id="27835"/>
    <lineage>
        <taxon>Eukaryota</taxon>
        <taxon>Metazoa</taxon>
        <taxon>Ecdysozoa</taxon>
        <taxon>Nematoda</taxon>
        <taxon>Chromadorea</taxon>
        <taxon>Rhabditida</taxon>
        <taxon>Rhabditina</taxon>
        <taxon>Rhabditomorpha</taxon>
        <taxon>Strongyloidea</taxon>
        <taxon>Heligmosomidae</taxon>
        <taxon>Nippostrongylus</taxon>
    </lineage>
</organism>
<evidence type="ECO:0000256" key="8">
    <source>
        <dbReference type="ARBA" id="ARBA00022771"/>
    </source>
</evidence>
<keyword evidence="5" id="KW-0812">Transmembrane</keyword>
<evidence type="ECO:0000256" key="13">
    <source>
        <dbReference type="ARBA" id="ARBA00023128"/>
    </source>
</evidence>
<name>A0A0N4YE30_NIPBR</name>
<evidence type="ECO:0000256" key="12">
    <source>
        <dbReference type="ARBA" id="ARBA00022989"/>
    </source>
</evidence>
<keyword evidence="13" id="KW-0496">Mitochondrion</keyword>
<dbReference type="GO" id="GO:0005743">
    <property type="term" value="C:mitochondrial inner membrane"/>
    <property type="evidence" value="ECO:0007669"/>
    <property type="project" value="TreeGrafter"/>
</dbReference>
<dbReference type="PANTHER" id="PTHR33968:SF1">
    <property type="entry name" value="PROTEIN PET100 HOMOLOG, MITOCHONDRIAL"/>
    <property type="match status" value="1"/>
</dbReference>
<dbReference type="GO" id="GO:0008270">
    <property type="term" value="F:zinc ion binding"/>
    <property type="evidence" value="ECO:0007669"/>
    <property type="project" value="UniProtKB-KW"/>
</dbReference>
<protein>
    <submittedName>
        <fullName evidence="19">RBR-type E3 ubiquitin transferase</fullName>
    </submittedName>
</protein>
<keyword evidence="18" id="KW-1185">Reference proteome</keyword>
<dbReference type="Pfam" id="PF22191">
    <property type="entry name" value="IBR_1"/>
    <property type="match status" value="1"/>
</dbReference>
<keyword evidence="12" id="KW-1133">Transmembrane helix</keyword>
<evidence type="ECO:0000256" key="6">
    <source>
        <dbReference type="ARBA" id="ARBA00022723"/>
    </source>
</evidence>
<evidence type="ECO:0000256" key="15">
    <source>
        <dbReference type="ARBA" id="ARBA00038077"/>
    </source>
</evidence>
<evidence type="ECO:0000256" key="9">
    <source>
        <dbReference type="ARBA" id="ARBA00022786"/>
    </source>
</evidence>
<evidence type="ECO:0000256" key="2">
    <source>
        <dbReference type="ARBA" id="ARBA00004325"/>
    </source>
</evidence>
<keyword evidence="14" id="KW-0472">Membrane</keyword>
<dbReference type="InterPro" id="IPR018625">
    <property type="entry name" value="Pet100"/>
</dbReference>
<keyword evidence="6" id="KW-0479">Metal-binding</keyword>
<keyword evidence="4" id="KW-0808">Transferase</keyword>
<dbReference type="FunFam" id="1.20.120.1750:FF:000038">
    <property type="entry name" value="RBR-type E3 ubiquitin transferase"/>
    <property type="match status" value="1"/>
</dbReference>
<comment type="subcellular location">
    <subcellularLocation>
        <location evidence="1">Membrane</location>
        <topology evidence="1">Single-pass membrane protein</topology>
    </subcellularLocation>
    <subcellularLocation>
        <location evidence="2">Mitochondrion membrane</location>
    </subcellularLocation>
</comment>
<evidence type="ECO:0000313" key="17">
    <source>
        <dbReference type="EMBL" id="VDL78516.1"/>
    </source>
</evidence>
<evidence type="ECO:0000256" key="5">
    <source>
        <dbReference type="ARBA" id="ARBA00022692"/>
    </source>
</evidence>
<accession>A0A0N4YE30</accession>
<evidence type="ECO:0000256" key="3">
    <source>
        <dbReference type="ARBA" id="ARBA00004906"/>
    </source>
</evidence>
<dbReference type="AlphaFoldDB" id="A0A0N4YE30"/>
<dbReference type="Gene3D" id="1.20.120.1750">
    <property type="match status" value="1"/>
</dbReference>
<proteinExistence type="inferred from homology"/>
<dbReference type="WBParaSite" id="NBR_0001492101-mRNA-1">
    <property type="protein sequence ID" value="NBR_0001492101-mRNA-1"/>
    <property type="gene ID" value="NBR_0001492101"/>
</dbReference>